<dbReference type="InterPro" id="IPR041667">
    <property type="entry name" value="Cupin_8"/>
</dbReference>
<dbReference type="PROSITE" id="PS51184">
    <property type="entry name" value="JMJC"/>
    <property type="match status" value="1"/>
</dbReference>
<name>A0A6A6REU5_9PEZI</name>
<keyword evidence="4" id="KW-1185">Reference proteome</keyword>
<dbReference type="PANTHER" id="PTHR12461:SF99">
    <property type="entry name" value="BIFUNCTIONAL PEPTIDASE AND (3S)-LYSYL HYDROXYLASE JMJD7"/>
    <property type="match status" value="1"/>
</dbReference>
<dbReference type="OrthoDB" id="415358at2759"/>
<dbReference type="Proteomes" id="UP000799750">
    <property type="component" value="Unassembled WGS sequence"/>
</dbReference>
<gene>
    <name evidence="3" type="ORF">BU16DRAFT_520926</name>
</gene>
<dbReference type="Pfam" id="PF13621">
    <property type="entry name" value="Cupin_8"/>
    <property type="match status" value="1"/>
</dbReference>
<evidence type="ECO:0000259" key="2">
    <source>
        <dbReference type="PROSITE" id="PS51184"/>
    </source>
</evidence>
<dbReference type="Gene3D" id="2.60.120.10">
    <property type="entry name" value="Jelly Rolls"/>
    <property type="match status" value="1"/>
</dbReference>
<dbReference type="InterPro" id="IPR014710">
    <property type="entry name" value="RmlC-like_jellyroll"/>
</dbReference>
<feature type="region of interest" description="Disordered" evidence="1">
    <location>
        <begin position="227"/>
        <end position="248"/>
    </location>
</feature>
<evidence type="ECO:0000256" key="1">
    <source>
        <dbReference type="SAM" id="MobiDB-lite"/>
    </source>
</evidence>
<evidence type="ECO:0000313" key="4">
    <source>
        <dbReference type="Proteomes" id="UP000799750"/>
    </source>
</evidence>
<organism evidence="3 4">
    <name type="scientific">Lophium mytilinum</name>
    <dbReference type="NCBI Taxonomy" id="390894"/>
    <lineage>
        <taxon>Eukaryota</taxon>
        <taxon>Fungi</taxon>
        <taxon>Dikarya</taxon>
        <taxon>Ascomycota</taxon>
        <taxon>Pezizomycotina</taxon>
        <taxon>Dothideomycetes</taxon>
        <taxon>Pleosporomycetidae</taxon>
        <taxon>Mytilinidiales</taxon>
        <taxon>Mytilinidiaceae</taxon>
        <taxon>Lophium</taxon>
    </lineage>
</organism>
<dbReference type="PANTHER" id="PTHR12461">
    <property type="entry name" value="HYPOXIA-INDUCIBLE FACTOR 1 ALPHA INHIBITOR-RELATED"/>
    <property type="match status" value="1"/>
</dbReference>
<proteinExistence type="predicted"/>
<dbReference type="AlphaFoldDB" id="A0A6A6REU5"/>
<accession>A0A6A6REU5</accession>
<feature type="compositionally biased region" description="Polar residues" evidence="1">
    <location>
        <begin position="236"/>
        <end position="248"/>
    </location>
</feature>
<sequence length="373" mass="42142">MTFNVPNMAKLPGAVRDLIVSYHELNSTIIDELHEEPSPLEFMRYVARNRPFVVRKGAESWTARKVWNAKYMVDVMGRQLVNVAVTPHGNADSVIELEDDGLLFVKPYDTEEPFNKLLEKIQEKERQGIDGPGPTRYAQTQNDNLRNEYMPLFSDLPKDIPFARIALEKSPDAINLWLGNSCSITALHKDNYENIYVQVLGQKHFTLLPPIECACVNEQLIPAATYQPREPVTPESPRSPSVTSDISMSSSQVRPAMTHDEVLDDLVVCLDEPEENVPFATWDPDVPDRRATPFSQYSRAMRVTLDEGDMLYLPALWYHKVAQSVSSEGICCAVNYWYDLEFSGSFWPLCSLARGVGLLTLGRDPRDGEEDDG</sequence>
<dbReference type="EMBL" id="MU004181">
    <property type="protein sequence ID" value="KAF2501977.1"/>
    <property type="molecule type" value="Genomic_DNA"/>
</dbReference>
<dbReference type="SMART" id="SM00558">
    <property type="entry name" value="JmjC"/>
    <property type="match status" value="1"/>
</dbReference>
<reference evidence="3" key="1">
    <citation type="journal article" date="2020" name="Stud. Mycol.">
        <title>101 Dothideomycetes genomes: a test case for predicting lifestyles and emergence of pathogens.</title>
        <authorList>
            <person name="Haridas S."/>
            <person name="Albert R."/>
            <person name="Binder M."/>
            <person name="Bloem J."/>
            <person name="Labutti K."/>
            <person name="Salamov A."/>
            <person name="Andreopoulos B."/>
            <person name="Baker S."/>
            <person name="Barry K."/>
            <person name="Bills G."/>
            <person name="Bluhm B."/>
            <person name="Cannon C."/>
            <person name="Castanera R."/>
            <person name="Culley D."/>
            <person name="Daum C."/>
            <person name="Ezra D."/>
            <person name="Gonzalez J."/>
            <person name="Henrissat B."/>
            <person name="Kuo A."/>
            <person name="Liang C."/>
            <person name="Lipzen A."/>
            <person name="Lutzoni F."/>
            <person name="Magnuson J."/>
            <person name="Mondo S."/>
            <person name="Nolan M."/>
            <person name="Ohm R."/>
            <person name="Pangilinan J."/>
            <person name="Park H.-J."/>
            <person name="Ramirez L."/>
            <person name="Alfaro M."/>
            <person name="Sun H."/>
            <person name="Tritt A."/>
            <person name="Yoshinaga Y."/>
            <person name="Zwiers L.-H."/>
            <person name="Turgeon B."/>
            <person name="Goodwin S."/>
            <person name="Spatafora J."/>
            <person name="Crous P."/>
            <person name="Grigoriev I."/>
        </authorList>
    </citation>
    <scope>NUCLEOTIDE SEQUENCE</scope>
    <source>
        <strain evidence="3">CBS 269.34</strain>
    </source>
</reference>
<evidence type="ECO:0000313" key="3">
    <source>
        <dbReference type="EMBL" id="KAF2501977.1"/>
    </source>
</evidence>
<dbReference type="InterPro" id="IPR003347">
    <property type="entry name" value="JmjC_dom"/>
</dbReference>
<dbReference type="SUPFAM" id="SSF51197">
    <property type="entry name" value="Clavaminate synthase-like"/>
    <property type="match status" value="1"/>
</dbReference>
<protein>
    <submittedName>
        <fullName evidence="3">Clavaminate synthase-like protein</fullName>
    </submittedName>
</protein>
<feature type="domain" description="JmjC" evidence="2">
    <location>
        <begin position="145"/>
        <end position="353"/>
    </location>
</feature>